<evidence type="ECO:0000313" key="1">
    <source>
        <dbReference type="EMBL" id="KAJ9654696.1"/>
    </source>
</evidence>
<protein>
    <submittedName>
        <fullName evidence="1">Uncharacterized protein</fullName>
    </submittedName>
</protein>
<organism evidence="1 2">
    <name type="scientific">Neophaeococcomyces mojaviensis</name>
    <dbReference type="NCBI Taxonomy" id="3383035"/>
    <lineage>
        <taxon>Eukaryota</taxon>
        <taxon>Fungi</taxon>
        <taxon>Dikarya</taxon>
        <taxon>Ascomycota</taxon>
        <taxon>Pezizomycotina</taxon>
        <taxon>Eurotiomycetes</taxon>
        <taxon>Chaetothyriomycetidae</taxon>
        <taxon>Chaetothyriales</taxon>
        <taxon>Chaetothyriales incertae sedis</taxon>
        <taxon>Neophaeococcomyces</taxon>
    </lineage>
</organism>
<proteinExistence type="predicted"/>
<name>A0ACC3A3D2_9EURO</name>
<dbReference type="Proteomes" id="UP001172386">
    <property type="component" value="Unassembled WGS sequence"/>
</dbReference>
<evidence type="ECO:0000313" key="2">
    <source>
        <dbReference type="Proteomes" id="UP001172386"/>
    </source>
</evidence>
<reference evidence="1" key="1">
    <citation type="submission" date="2022-10" db="EMBL/GenBank/DDBJ databases">
        <title>Culturing micro-colonial fungi from biological soil crusts in the Mojave desert and describing Neophaeococcomyces mojavensis, and introducing the new genera and species Taxawa tesnikishii.</title>
        <authorList>
            <person name="Kurbessoian T."/>
            <person name="Stajich J.E."/>
        </authorList>
    </citation>
    <scope>NUCLEOTIDE SEQUENCE</scope>
    <source>
        <strain evidence="1">JES_112</strain>
    </source>
</reference>
<sequence>MSLYRRDHRYDIDELVEDKLDELVVVENRHKNEIEDIEKTTTTTSVASAFQVPPKKTFLQEMAIFTEVYSIENLLKLIAAPFLVNTSLAVMFVVVTSGGLTALYVATVFVLSQIFSLPPYLLTPFGIGNLSIGPFIGGLLAVLFIASINDPLIRWCSRRNNGVYEPEYRLLLNWFGLAAAAGLVGFGALCQRLASYYATTTMHGIVLFGVVASTTALNSYALDAYRDMSNEIFIAGIIFKNFVFYGFSYFVNNWTAKAGPEIVFGVFGAIAAGLILITPIFFHLGKRYRSFWARHNFLEKLSIKAHAAL</sequence>
<comment type="caution">
    <text evidence="1">The sequence shown here is derived from an EMBL/GenBank/DDBJ whole genome shotgun (WGS) entry which is preliminary data.</text>
</comment>
<keyword evidence="2" id="KW-1185">Reference proteome</keyword>
<accession>A0ACC3A3D2</accession>
<gene>
    <name evidence="1" type="ORF">H2198_006286</name>
</gene>
<dbReference type="EMBL" id="JAPDRQ010000114">
    <property type="protein sequence ID" value="KAJ9654696.1"/>
    <property type="molecule type" value="Genomic_DNA"/>
</dbReference>